<dbReference type="RefSeq" id="WP_345103068.1">
    <property type="nucleotide sequence ID" value="NZ_BAABCV010000005.1"/>
</dbReference>
<comment type="caution">
    <text evidence="1">The sequence shown here is derived from an EMBL/GenBank/DDBJ whole genome shotgun (WGS) entry which is preliminary data.</text>
</comment>
<gene>
    <name evidence="1" type="ORF">GCM10022392_17790</name>
</gene>
<dbReference type="EMBL" id="BAABCV010000005">
    <property type="protein sequence ID" value="GAA4095242.1"/>
    <property type="molecule type" value="Genomic_DNA"/>
</dbReference>
<sequence length="98" mass="10757">MIIPEILSLLETAETPVIKILQQQASGKVLALGFKKGMILKEHQTAVPAKLVVIEGTVLYRQGEKSITLNKLSDLDIPVKITHWVEALQDSICLLILG</sequence>
<name>A0ABP7WTQ9_9SPHI</name>
<evidence type="ECO:0008006" key="3">
    <source>
        <dbReference type="Google" id="ProtNLM"/>
    </source>
</evidence>
<dbReference type="InterPro" id="IPR014710">
    <property type="entry name" value="RmlC-like_jellyroll"/>
</dbReference>
<keyword evidence="2" id="KW-1185">Reference proteome</keyword>
<proteinExistence type="predicted"/>
<evidence type="ECO:0000313" key="2">
    <source>
        <dbReference type="Proteomes" id="UP001500841"/>
    </source>
</evidence>
<dbReference type="InterPro" id="IPR011051">
    <property type="entry name" value="RmlC_Cupin_sf"/>
</dbReference>
<evidence type="ECO:0000313" key="1">
    <source>
        <dbReference type="EMBL" id="GAA4095242.1"/>
    </source>
</evidence>
<dbReference type="SUPFAM" id="SSF51182">
    <property type="entry name" value="RmlC-like cupins"/>
    <property type="match status" value="1"/>
</dbReference>
<organism evidence="1 2">
    <name type="scientific">Mucilaginibacter panaciglaebae</name>
    <dbReference type="NCBI Taxonomy" id="502331"/>
    <lineage>
        <taxon>Bacteria</taxon>
        <taxon>Pseudomonadati</taxon>
        <taxon>Bacteroidota</taxon>
        <taxon>Sphingobacteriia</taxon>
        <taxon>Sphingobacteriales</taxon>
        <taxon>Sphingobacteriaceae</taxon>
        <taxon>Mucilaginibacter</taxon>
    </lineage>
</organism>
<dbReference type="Gene3D" id="2.60.120.10">
    <property type="entry name" value="Jelly Rolls"/>
    <property type="match status" value="1"/>
</dbReference>
<protein>
    <recommendedName>
        <fullName evidence="3">Quercetin dioxygenase-like cupin family protein</fullName>
    </recommendedName>
</protein>
<dbReference type="Proteomes" id="UP001500841">
    <property type="component" value="Unassembled WGS sequence"/>
</dbReference>
<accession>A0ABP7WTQ9</accession>
<reference evidence="2" key="1">
    <citation type="journal article" date="2019" name="Int. J. Syst. Evol. Microbiol.">
        <title>The Global Catalogue of Microorganisms (GCM) 10K type strain sequencing project: providing services to taxonomists for standard genome sequencing and annotation.</title>
        <authorList>
            <consortium name="The Broad Institute Genomics Platform"/>
            <consortium name="The Broad Institute Genome Sequencing Center for Infectious Disease"/>
            <person name="Wu L."/>
            <person name="Ma J."/>
        </authorList>
    </citation>
    <scope>NUCLEOTIDE SEQUENCE [LARGE SCALE GENOMIC DNA]</scope>
    <source>
        <strain evidence="2">JCM 17085</strain>
    </source>
</reference>